<evidence type="ECO:0000256" key="1">
    <source>
        <dbReference type="SAM" id="SignalP"/>
    </source>
</evidence>
<dbReference type="InterPro" id="IPR000601">
    <property type="entry name" value="PKD_dom"/>
</dbReference>
<dbReference type="Pfam" id="PF13585">
    <property type="entry name" value="CHU_C"/>
    <property type="match status" value="1"/>
</dbReference>
<feature type="chain" id="PRO_5046400756" evidence="1">
    <location>
        <begin position="27"/>
        <end position="2348"/>
    </location>
</feature>
<dbReference type="NCBIfam" id="TIGR04131">
    <property type="entry name" value="Bac_Flav_CTERM"/>
    <property type="match status" value="1"/>
</dbReference>
<reference evidence="4" key="1">
    <citation type="journal article" date="2019" name="Int. J. Syst. Evol. Microbiol.">
        <title>The Global Catalogue of Microorganisms (GCM) 10K type strain sequencing project: providing services to taxonomists for standard genome sequencing and annotation.</title>
        <authorList>
            <consortium name="The Broad Institute Genomics Platform"/>
            <consortium name="The Broad Institute Genome Sequencing Center for Infectious Disease"/>
            <person name="Wu L."/>
            <person name="Ma J."/>
        </authorList>
    </citation>
    <scope>NUCLEOTIDE SEQUENCE [LARGE SCALE GENOMIC DNA]</scope>
    <source>
        <strain evidence="4">JCM 31319</strain>
    </source>
</reference>
<dbReference type="InterPro" id="IPR013783">
    <property type="entry name" value="Ig-like_fold"/>
</dbReference>
<dbReference type="Pfam" id="PF19081">
    <property type="entry name" value="Ig_7"/>
    <property type="match status" value="3"/>
</dbReference>
<evidence type="ECO:0000313" key="4">
    <source>
        <dbReference type="Proteomes" id="UP001597094"/>
    </source>
</evidence>
<dbReference type="Gene3D" id="2.60.40.10">
    <property type="entry name" value="Immunoglobulins"/>
    <property type="match status" value="4"/>
</dbReference>
<dbReference type="SUPFAM" id="SSF49299">
    <property type="entry name" value="PKD domain"/>
    <property type="match status" value="3"/>
</dbReference>
<dbReference type="EMBL" id="JBHTLD010000166">
    <property type="protein sequence ID" value="MFD1187703.1"/>
    <property type="molecule type" value="Genomic_DNA"/>
</dbReference>
<accession>A0ABW3ST25</accession>
<dbReference type="InterPro" id="IPR035986">
    <property type="entry name" value="PKD_dom_sf"/>
</dbReference>
<dbReference type="InterPro" id="IPR026341">
    <property type="entry name" value="T9SS_type_B"/>
</dbReference>
<comment type="caution">
    <text evidence="3">The sequence shown here is derived from an EMBL/GenBank/DDBJ whole genome shotgun (WGS) entry which is preliminary data.</text>
</comment>
<keyword evidence="4" id="KW-1185">Reference proteome</keyword>
<gene>
    <name evidence="3" type="ORF">ACFQ2O_15915</name>
</gene>
<sequence>MRLLAKGLPLLLILQLWSTLSNYTFAQNTGSCHVDASIAHINYNKNFTYCNYNNSGSLVSVRFDFENTSTTKATNTSYRIDWGDGKSDTYGKEFEKVSHIYATNTARSYEMVLTVTGENGCEKVERQKVFIGSNPNVLVDVGGNSFSCAPATYDIKVSRFEDNPPNTIYTFTINDGTATFTRTHQELLANPIVKHTFTEASPSGGFSVTCRASNDCSFSENSWRGIRVTEGPKAAIGVSKTSSCVNQKIVLKDKTTDGYDGYGGTMPHVAEWDIIPATGWNIQYGQGEVSIVFSQPGVYTVKLTASPEDPNTTCRGSSADKVFTILAPPVADFSISPEPATGCISNTVNITNTTIGESLSYNWVVTNAQGQPVSNWGTIVGGATAKEPQFGFTKPGEYLISLTASNGCSPSIKKLPVTIKGTPIVTLPAAQVYCDAQVVDFSAANHKPVYDANFGTITGYKWEVKIVSGQGDFAFDKGTSSSSQYPSIHLKKPAVYEVSAYAINECGETSAPAKQTITINALPELTASSPKAAICIGESTTINVVGADNYTWAPAEGLSTTTGSTVTVNPKFTTTYTVTGKNNTTGCSNMTTFTVVVNPLPEVKVTSDAASICFGQGSATLMASGADTYTWFPAEGLSATSGAAVGATPAKTTTYTVTGTNTETGCSSTATVTVVVNPLPAVSAGEDLTLCNTPVPTKLKASPAGGVWSGAHVTTDGTFTPPTELGQYELIYTYTDALGCTVSDILVINVTETPVANAGEDRAVCLNSAAFQLAALPAGGTWSGSALVSADGAFTPSAIGTHTLIYTYGTGSCQTSDEVKITVNALPSAPRANGVTICPGTTATLSVISPQGSIGWYTAATGGQLLSEEAEFTTTALTATTSYYVQSTVDGGCTSTRRAVKVTVRPATPAPVVTPVILCGPRNKATLTAQGNAAQYEWYTSESEVTPVATGKTFETEALDATRTYYVEAITDGCISPRVAVTVTVNPLISQNSITPVATICSGQTPDQLIGSKPEGGDGNYTYTWESSTEDAETGFTVITGATAENFRPGALSTTTWYRRTVKSAICTDVSAPLQVTVTPVISNNTIKGDAEICEGSAPSALTGSEPEGGNDSYTYAWESSLTGDPADFRAAAGKNDEQHYTSVNLNQTTWFRRKVTSGSCQEDVSALVKITVYKPISSNTISEEQTVCAGAIPAVLTGSQPEGGNKNYVYTWEMSSDGSNFEPATLGRSLLNGINFAPAALSKPMWFRRVVSGGPCEASKSNAVLITVNQPITNYNITSDQVICSGVTPEPIRSLETVGGGDGTYTYRWLASTTGANGNFEAAEGINNLETYTPEALTKTVWYKREVASGGCVSVSNVIEVTVVQLPAAPTVQPVTICENTTATLLVEEAGDFAWYTQAQGGTAVFRGRSFTTEALEATTTFYVESINSNGCGSPMRAAVTVTVQKNLSNNSLIAPQGIICAGQSPAILTGSAPEGGSGSFTYRWESKAKVAATDFQVINGATQATYQPGPLSETTLFRRVAMSGPCAELTSEAVEITVVPVISNNVIKAAQTLCEGDVPATLEGGAPAGGDGNYAIVWESRTEGMAFAPAPGKNDALNYTAPAGLSKTTWYRRVVKSGPCAQDVSAEVKVTVQPAIQQNTLTSKAATICSGEAPAVFTATQPTGGDNTYKYVWEISVDGGQTFSNAPGTYTNSSYASPALTQNTLFRRKVTSDACSSFSDVVLITVNDPIIENSIKESQVICVDTAPSTITGSDPKGGTGSYTYVWEYATGGANGTYKAVAQSGTGKDLKPGELGVTTWYRRVVTSGACTHISNVVEITVNPAIQKNTIMAPQTIYSGQVPAGLTGSTPIGGDEKYTYLWEYSEDGKNFAPAATPNTGKNYSPKALTKDTWFRRVVYSGGCESFSNVVKITVTPAIGNNNIQADQIICFGNVPATLVGSIPKGGEGAYTYLWQQSTSGPTTGWRTADGSKNNEANFTPQALTQDTWFRRTVISDINTDESNVVMIQVKPAMSNNKISTSQTICYNTAPSALTGTQPNGGSGNYTYLWEMSTSGPTSGWTIAPGDNNRKDYVSNPLVKTTWFRRVVTSESCDGLVSEPIKVTVTPLPEMPLAQGATICAGQSTKLTATGKGGRLEWFASAAGGTPIAVGSTLTTPVLQHTTTYYVQEMSQSCASERQPVIVKVAEPQVSAGPDITIVKGRSAQLAASGGVSYKWTPAAGMEDATMPNPTVSPEVTTVYTVTAVTEGGCTFSDEVVVTVLPYVDIPNTFTPNSDGINDTWEIENISKYQNCKVQVFNQWGNLVFTSDGYKAPWDGRHNGSPLPMATYYYIIKLDQNEKPLTGSITIVK</sequence>
<evidence type="ECO:0000259" key="2">
    <source>
        <dbReference type="PROSITE" id="PS50093"/>
    </source>
</evidence>
<evidence type="ECO:0000313" key="3">
    <source>
        <dbReference type="EMBL" id="MFD1187703.1"/>
    </source>
</evidence>
<dbReference type="PROSITE" id="PS50093">
    <property type="entry name" value="PKD"/>
    <property type="match status" value="1"/>
</dbReference>
<organism evidence="3 4">
    <name type="scientific">Pontibacter rugosus</name>
    <dbReference type="NCBI Taxonomy" id="1745966"/>
    <lineage>
        <taxon>Bacteria</taxon>
        <taxon>Pseudomonadati</taxon>
        <taxon>Bacteroidota</taxon>
        <taxon>Cytophagia</taxon>
        <taxon>Cytophagales</taxon>
        <taxon>Hymenobacteraceae</taxon>
        <taxon>Pontibacter</taxon>
    </lineage>
</organism>
<feature type="domain" description="PKD" evidence="2">
    <location>
        <begin position="331"/>
        <end position="406"/>
    </location>
</feature>
<dbReference type="Proteomes" id="UP001597094">
    <property type="component" value="Unassembled WGS sequence"/>
</dbReference>
<keyword evidence="1" id="KW-0732">Signal</keyword>
<name>A0ABW3ST25_9BACT</name>
<proteinExistence type="predicted"/>
<dbReference type="InterPro" id="IPR044023">
    <property type="entry name" value="Ig_7"/>
</dbReference>
<dbReference type="RefSeq" id="WP_377529829.1">
    <property type="nucleotide sequence ID" value="NZ_JBHTLD010000166.1"/>
</dbReference>
<feature type="signal peptide" evidence="1">
    <location>
        <begin position="1"/>
        <end position="26"/>
    </location>
</feature>
<protein>
    <submittedName>
        <fullName evidence="3">Gliding motility-associated C-terminal domain-containing protein</fullName>
    </submittedName>
</protein>